<dbReference type="HOGENOM" id="CLU_071330_2_0_6"/>
<name>Q12Q59_SHEDO</name>
<dbReference type="InterPro" id="IPR016040">
    <property type="entry name" value="NAD(P)-bd_dom"/>
</dbReference>
<evidence type="ECO:0000259" key="1">
    <source>
        <dbReference type="Pfam" id="PF13460"/>
    </source>
</evidence>
<dbReference type="PANTHER" id="PTHR14097:SF7">
    <property type="entry name" value="OXIDOREDUCTASE HTATIP2"/>
    <property type="match status" value="1"/>
</dbReference>
<sequence>MMKKTAIVVGATGLVGQSVVEHLVNAAHIEKVISITRSPVAYSSANVVNHVVNFERLAAYSAAFKGDILFSCLGTTLKQAGSLAAQRKVDIDYQFEAAKLALNNGVSHYLLVSSSGANEKSHSPYLKMKGELEVKIGALGFNRISIFQPSLLLGERRHFRLGEKIAAYILPVICSISFLRRYRPITGNEVAKKMVLVSQEAGKRLETFKLDEVFVK</sequence>
<dbReference type="SUPFAM" id="SSF51735">
    <property type="entry name" value="NAD(P)-binding Rossmann-fold domains"/>
    <property type="match status" value="1"/>
</dbReference>
<protein>
    <submittedName>
        <fullName evidence="2">Putative NADH dehydrogenase with NAD(P)-binding domain</fullName>
    </submittedName>
</protein>
<keyword evidence="3" id="KW-1185">Reference proteome</keyword>
<feature type="domain" description="NAD(P)-binding" evidence="1">
    <location>
        <begin position="10"/>
        <end position="123"/>
    </location>
</feature>
<dbReference type="AlphaFoldDB" id="Q12Q59"/>
<evidence type="ECO:0000313" key="2">
    <source>
        <dbReference type="EMBL" id="ABE54417.1"/>
    </source>
</evidence>
<gene>
    <name evidence="2" type="ordered locus">Sden_1130</name>
</gene>
<dbReference type="KEGG" id="sdn:Sden_1130"/>
<evidence type="ECO:0000313" key="3">
    <source>
        <dbReference type="Proteomes" id="UP000001982"/>
    </source>
</evidence>
<dbReference type="EMBL" id="CP000302">
    <property type="protein sequence ID" value="ABE54417.1"/>
    <property type="molecule type" value="Genomic_DNA"/>
</dbReference>
<accession>Q12Q59</accession>
<dbReference type="Pfam" id="PF13460">
    <property type="entry name" value="NAD_binding_10"/>
    <property type="match status" value="1"/>
</dbReference>
<dbReference type="STRING" id="318161.Sden_1130"/>
<dbReference type="Proteomes" id="UP000001982">
    <property type="component" value="Chromosome"/>
</dbReference>
<reference evidence="2 3" key="1">
    <citation type="submission" date="2006-03" db="EMBL/GenBank/DDBJ databases">
        <title>Complete sequence of Shewanella denitrificans OS217.</title>
        <authorList>
            <consortium name="US DOE Joint Genome Institute"/>
            <person name="Copeland A."/>
            <person name="Lucas S."/>
            <person name="Lapidus A."/>
            <person name="Barry K."/>
            <person name="Detter J.C."/>
            <person name="Glavina del Rio T."/>
            <person name="Hammon N."/>
            <person name="Israni S."/>
            <person name="Dalin E."/>
            <person name="Tice H."/>
            <person name="Pitluck S."/>
            <person name="Brettin T."/>
            <person name="Bruce D."/>
            <person name="Han C."/>
            <person name="Tapia R."/>
            <person name="Gilna P."/>
            <person name="Kiss H."/>
            <person name="Schmutz J."/>
            <person name="Larimer F."/>
            <person name="Land M."/>
            <person name="Hauser L."/>
            <person name="Kyrpides N."/>
            <person name="Lykidis A."/>
            <person name="Richardson P."/>
        </authorList>
    </citation>
    <scope>NUCLEOTIDE SEQUENCE [LARGE SCALE GENOMIC DNA]</scope>
    <source>
        <strain evidence="3">OS217 / ATCC BAA-1090 / DSM 15013</strain>
    </source>
</reference>
<dbReference type="Gene3D" id="3.40.50.720">
    <property type="entry name" value="NAD(P)-binding Rossmann-like Domain"/>
    <property type="match status" value="1"/>
</dbReference>
<dbReference type="InterPro" id="IPR036291">
    <property type="entry name" value="NAD(P)-bd_dom_sf"/>
</dbReference>
<proteinExistence type="predicted"/>
<dbReference type="eggNOG" id="COG0702">
    <property type="taxonomic scope" value="Bacteria"/>
</dbReference>
<organism evidence="2 3">
    <name type="scientific">Shewanella denitrificans (strain OS217 / ATCC BAA-1090 / DSM 15013)</name>
    <dbReference type="NCBI Taxonomy" id="318161"/>
    <lineage>
        <taxon>Bacteria</taxon>
        <taxon>Pseudomonadati</taxon>
        <taxon>Pseudomonadota</taxon>
        <taxon>Gammaproteobacteria</taxon>
        <taxon>Alteromonadales</taxon>
        <taxon>Shewanellaceae</taxon>
        <taxon>Shewanella</taxon>
    </lineage>
</organism>
<dbReference type="PANTHER" id="PTHR14097">
    <property type="entry name" value="OXIDOREDUCTASE HTATIP2"/>
    <property type="match status" value="1"/>
</dbReference>